<keyword evidence="3" id="KW-0812">Transmembrane</keyword>
<organism evidence="7 8">
    <name type="scientific">Chitinibacter fontanus</name>
    <dbReference type="NCBI Taxonomy" id="1737446"/>
    <lineage>
        <taxon>Bacteria</taxon>
        <taxon>Pseudomonadati</taxon>
        <taxon>Pseudomonadota</taxon>
        <taxon>Betaproteobacteria</taxon>
        <taxon>Neisseriales</taxon>
        <taxon>Chitinibacteraceae</taxon>
        <taxon>Chitinibacter</taxon>
    </lineage>
</organism>
<dbReference type="SUPFAM" id="SSF55785">
    <property type="entry name" value="PYP-like sensor domain (PAS domain)"/>
    <property type="match status" value="1"/>
</dbReference>
<dbReference type="InterPro" id="IPR043128">
    <property type="entry name" value="Rev_trsase/Diguanyl_cyclase"/>
</dbReference>
<gene>
    <name evidence="7" type="ORF">HZU75_13545</name>
</gene>
<comment type="catalytic activity">
    <reaction evidence="2">
        <text>2 GTP = 3',3'-c-di-GMP + 2 diphosphate</text>
        <dbReference type="Rhea" id="RHEA:24898"/>
        <dbReference type="ChEBI" id="CHEBI:33019"/>
        <dbReference type="ChEBI" id="CHEBI:37565"/>
        <dbReference type="ChEBI" id="CHEBI:58805"/>
        <dbReference type="EC" id="2.7.7.65"/>
    </reaction>
</comment>
<evidence type="ECO:0000259" key="6">
    <source>
        <dbReference type="PROSITE" id="PS50887"/>
    </source>
</evidence>
<dbReference type="SMART" id="SM00267">
    <property type="entry name" value="GGDEF"/>
    <property type="match status" value="1"/>
</dbReference>
<dbReference type="SMART" id="SM00086">
    <property type="entry name" value="PAC"/>
    <property type="match status" value="1"/>
</dbReference>
<evidence type="ECO:0000256" key="2">
    <source>
        <dbReference type="ARBA" id="ARBA00034247"/>
    </source>
</evidence>
<sequence>MRWNLKSSSFSIVLALLGGLGLVFLLAFQASSNYRVAFDLARSDNAHNAIKLANEFSGMIREVDLSLGDLAEYPNIAADDADRVVQRFQTLQRRLPQIDNLARINASGVLTAQLQNAPDASLEQDYFALLEQAAQSAIIHDSSASHKANLLIAHRLPSSGELDGLLVARLDQRLLTQKLNAAARNSGQHIFVIDKNLRILAQYPSGGTLPNLSTPIQHKIKNNTQQELISDETAELLLSFQPITNSPFFVVTSNSTEFYLAEWKTSIVYYLLAGFLMLILTTLMAYYFWRSQRLTRNLRAKELKLSASEARFRQMIETTPVGLVLARMPDFYITYINQHAAKMFGMPQAAALSKRAHELYYDRVDFIHHSNDALAGQSVNNAECILKHRDGNPFWANVSMSATKAAEGTTLVIGLNDITQRKKLEDELKRRATTDSLSGLANRAYFMELAKQEIVRAKRYQHPACVLMLDIDFFKKVNDRYGHQTGDRVIKTMADLCRSSLRDNDLLARIGGEEFTAFLPETPLAEAFEVAERLRKNIEQHRLELDDGGFIQFTTSIGLSALHRDDPNVEAPLKRADEALYVSKHNGRNQTSCYEQLKM</sequence>
<dbReference type="PROSITE" id="PS50113">
    <property type="entry name" value="PAC"/>
    <property type="match status" value="1"/>
</dbReference>
<dbReference type="PANTHER" id="PTHR45138">
    <property type="entry name" value="REGULATORY COMPONENTS OF SENSORY TRANSDUCTION SYSTEM"/>
    <property type="match status" value="1"/>
</dbReference>
<feature type="domain" description="PAS" evidence="4">
    <location>
        <begin position="308"/>
        <end position="368"/>
    </location>
</feature>
<dbReference type="Gene3D" id="3.30.450.20">
    <property type="entry name" value="PAS domain"/>
    <property type="match status" value="2"/>
</dbReference>
<dbReference type="Proteomes" id="UP000510822">
    <property type="component" value="Chromosome"/>
</dbReference>
<dbReference type="SUPFAM" id="SSF55073">
    <property type="entry name" value="Nucleotide cyclase"/>
    <property type="match status" value="1"/>
</dbReference>
<feature type="domain" description="PAC" evidence="5">
    <location>
        <begin position="380"/>
        <end position="430"/>
    </location>
</feature>
<dbReference type="KEGG" id="cfon:HZU75_13545"/>
<reference evidence="7 8" key="1">
    <citation type="journal article" date="2016" name="Int. J. Syst. Evol. Microbiol.">
        <title>Chitinibacter fontanus sp. nov., isolated from a spring.</title>
        <authorList>
            <person name="Sheu S.Y."/>
            <person name="Li Y.S."/>
            <person name="Young C.C."/>
            <person name="Chen W.M."/>
        </authorList>
    </citation>
    <scope>NUCLEOTIDE SEQUENCE [LARGE SCALE GENOMIC DNA]</scope>
    <source>
        <strain evidence="7 8">STM-7</strain>
    </source>
</reference>
<dbReference type="PROSITE" id="PS50112">
    <property type="entry name" value="PAS"/>
    <property type="match status" value="1"/>
</dbReference>
<dbReference type="CDD" id="cd00130">
    <property type="entry name" value="PAS"/>
    <property type="match status" value="1"/>
</dbReference>
<feature type="domain" description="GGDEF" evidence="6">
    <location>
        <begin position="462"/>
        <end position="596"/>
    </location>
</feature>
<evidence type="ECO:0000313" key="8">
    <source>
        <dbReference type="Proteomes" id="UP000510822"/>
    </source>
</evidence>
<dbReference type="Pfam" id="PF00990">
    <property type="entry name" value="GGDEF"/>
    <property type="match status" value="1"/>
</dbReference>
<dbReference type="GO" id="GO:0052621">
    <property type="term" value="F:diguanylate cyclase activity"/>
    <property type="evidence" value="ECO:0007669"/>
    <property type="project" value="UniProtKB-EC"/>
</dbReference>
<evidence type="ECO:0000256" key="1">
    <source>
        <dbReference type="ARBA" id="ARBA00012528"/>
    </source>
</evidence>
<name>A0A7D5ZHJ3_9NEIS</name>
<dbReference type="RefSeq" id="WP_180306548.1">
    <property type="nucleotide sequence ID" value="NZ_CP058952.1"/>
</dbReference>
<accession>A0A7D5ZHJ3</accession>
<dbReference type="InterPro" id="IPR000014">
    <property type="entry name" value="PAS"/>
</dbReference>
<dbReference type="InterPro" id="IPR050469">
    <property type="entry name" value="Diguanylate_Cyclase"/>
</dbReference>
<evidence type="ECO:0000259" key="5">
    <source>
        <dbReference type="PROSITE" id="PS50113"/>
    </source>
</evidence>
<dbReference type="InterPro" id="IPR000700">
    <property type="entry name" value="PAS-assoc_C"/>
</dbReference>
<dbReference type="PANTHER" id="PTHR45138:SF9">
    <property type="entry name" value="DIGUANYLATE CYCLASE DGCM-RELATED"/>
    <property type="match status" value="1"/>
</dbReference>
<feature type="transmembrane region" description="Helical" evidence="3">
    <location>
        <begin position="267"/>
        <end position="289"/>
    </location>
</feature>
<dbReference type="InterPro" id="IPR035965">
    <property type="entry name" value="PAS-like_dom_sf"/>
</dbReference>
<protein>
    <recommendedName>
        <fullName evidence="1">diguanylate cyclase</fullName>
        <ecNumber evidence="1">2.7.7.65</ecNumber>
    </recommendedName>
</protein>
<dbReference type="AlphaFoldDB" id="A0A7D5ZHJ3"/>
<dbReference type="EC" id="2.7.7.65" evidence="1"/>
<dbReference type="PROSITE" id="PS50887">
    <property type="entry name" value="GGDEF"/>
    <property type="match status" value="1"/>
</dbReference>
<dbReference type="Gene3D" id="3.30.70.270">
    <property type="match status" value="1"/>
</dbReference>
<dbReference type="NCBIfam" id="TIGR00229">
    <property type="entry name" value="sensory_box"/>
    <property type="match status" value="1"/>
</dbReference>
<dbReference type="Pfam" id="PF13426">
    <property type="entry name" value="PAS_9"/>
    <property type="match status" value="1"/>
</dbReference>
<dbReference type="CDD" id="cd01949">
    <property type="entry name" value="GGDEF"/>
    <property type="match status" value="1"/>
</dbReference>
<proteinExistence type="predicted"/>
<evidence type="ECO:0000256" key="3">
    <source>
        <dbReference type="SAM" id="Phobius"/>
    </source>
</evidence>
<keyword evidence="3" id="KW-1133">Transmembrane helix</keyword>
<evidence type="ECO:0000259" key="4">
    <source>
        <dbReference type="PROSITE" id="PS50112"/>
    </source>
</evidence>
<dbReference type="EMBL" id="CP058952">
    <property type="protein sequence ID" value="QLI82468.1"/>
    <property type="molecule type" value="Genomic_DNA"/>
</dbReference>
<dbReference type="FunFam" id="3.30.70.270:FF:000001">
    <property type="entry name" value="Diguanylate cyclase domain protein"/>
    <property type="match status" value="1"/>
</dbReference>
<dbReference type="NCBIfam" id="TIGR00254">
    <property type="entry name" value="GGDEF"/>
    <property type="match status" value="1"/>
</dbReference>
<dbReference type="InterPro" id="IPR029787">
    <property type="entry name" value="Nucleotide_cyclase"/>
</dbReference>
<keyword evidence="8" id="KW-1185">Reference proteome</keyword>
<dbReference type="InterPro" id="IPR000160">
    <property type="entry name" value="GGDEF_dom"/>
</dbReference>
<keyword evidence="3" id="KW-0472">Membrane</keyword>
<evidence type="ECO:0000313" key="7">
    <source>
        <dbReference type="EMBL" id="QLI82468.1"/>
    </source>
</evidence>
<dbReference type="CDD" id="cd12914">
    <property type="entry name" value="PDC1_DGC_like"/>
    <property type="match status" value="1"/>
</dbReference>
<dbReference type="InterPro" id="IPR001610">
    <property type="entry name" value="PAC"/>
</dbReference>